<feature type="transmembrane region" description="Helical" evidence="1">
    <location>
        <begin position="209"/>
        <end position="229"/>
    </location>
</feature>
<feature type="transmembrane region" description="Helical" evidence="1">
    <location>
        <begin position="272"/>
        <end position="294"/>
    </location>
</feature>
<accession>A0A023DEC0</accession>
<comment type="caution">
    <text evidence="3">The sequence shown here is derived from an EMBL/GenBank/DDBJ whole genome shotgun (WGS) entry which is preliminary data.</text>
</comment>
<feature type="transmembrane region" description="Helical" evidence="1">
    <location>
        <begin position="241"/>
        <end position="260"/>
    </location>
</feature>
<feature type="transmembrane region" description="Helical" evidence="1">
    <location>
        <begin position="12"/>
        <end position="33"/>
    </location>
</feature>
<feature type="transmembrane region" description="Helical" evidence="1">
    <location>
        <begin position="88"/>
        <end position="106"/>
    </location>
</feature>
<keyword evidence="1" id="KW-0812">Transmembrane</keyword>
<proteinExistence type="predicted"/>
<dbReference type="RefSeq" id="WP_042408663.1">
    <property type="nucleotide sequence ID" value="NZ_BAWO01000022.1"/>
</dbReference>
<sequence length="388" mass="44323">MSQQSNAQRIIVIDVLRGFALLGILLANMPHFSSPAMYDGSVKEGSWLDRGTMAAIDVVCEASFYPLFAFLFGFSMVLFRHRLQQRHLPFEFILVRRLIALLAIGVVHAFGIWFGDILIPYALAGAILLLFFKVRPRVWLIGALICFFAPHLLMLLLLGMTVFSGKEGSSEDQDVQLAAEAIDHYQNGSLSDIFWQRWNDWMYVNGSGGLLFTVVTVLPLCLIGGYVAQKRWIEEAERHTAVLRHVALLSLIAGLFLKTFPYFTVNNGFTMYIQNIFGGTSLACFYGTAIVLLFRKKQWKQKLMVFQYIGKMSLTNYLLQSLFCTLLFYHYGFGWYGKMGVFAGALLALFLYSAQLVISRKWLMHFHYGPAEWVWRWVTYGKKPPLYK</sequence>
<dbReference type="AlphaFoldDB" id="A0A023DEC0"/>
<protein>
    <recommendedName>
        <fullName evidence="2">DUF418 domain-containing protein</fullName>
    </recommendedName>
</protein>
<feature type="transmembrane region" description="Helical" evidence="1">
    <location>
        <begin position="139"/>
        <end position="163"/>
    </location>
</feature>
<evidence type="ECO:0000313" key="4">
    <source>
        <dbReference type="Proteomes" id="UP000023561"/>
    </source>
</evidence>
<dbReference type="Proteomes" id="UP000023561">
    <property type="component" value="Unassembled WGS sequence"/>
</dbReference>
<dbReference type="PANTHER" id="PTHR30590:SF2">
    <property type="entry name" value="INNER MEMBRANE PROTEIN"/>
    <property type="match status" value="1"/>
</dbReference>
<keyword evidence="4" id="KW-1185">Reference proteome</keyword>
<feature type="transmembrane region" description="Helical" evidence="1">
    <location>
        <begin position="112"/>
        <end position="132"/>
    </location>
</feature>
<feature type="transmembrane region" description="Helical" evidence="1">
    <location>
        <begin position="314"/>
        <end position="333"/>
    </location>
</feature>
<dbReference type="Pfam" id="PF04235">
    <property type="entry name" value="DUF418"/>
    <property type="match status" value="1"/>
</dbReference>
<evidence type="ECO:0000256" key="1">
    <source>
        <dbReference type="SAM" id="Phobius"/>
    </source>
</evidence>
<keyword evidence="1" id="KW-0472">Membrane</keyword>
<evidence type="ECO:0000313" key="3">
    <source>
        <dbReference type="EMBL" id="GAJ39573.1"/>
    </source>
</evidence>
<feature type="transmembrane region" description="Helical" evidence="1">
    <location>
        <begin position="339"/>
        <end position="358"/>
    </location>
</feature>
<feature type="domain" description="DUF418" evidence="2">
    <location>
        <begin position="228"/>
        <end position="382"/>
    </location>
</feature>
<evidence type="ECO:0000259" key="2">
    <source>
        <dbReference type="Pfam" id="PF04235"/>
    </source>
</evidence>
<gene>
    <name evidence="3" type="ORF">GCA01S_022_00520</name>
</gene>
<dbReference type="PANTHER" id="PTHR30590">
    <property type="entry name" value="INNER MEMBRANE PROTEIN"/>
    <property type="match status" value="1"/>
</dbReference>
<reference evidence="3 4" key="1">
    <citation type="submission" date="2014-04" db="EMBL/GenBank/DDBJ databases">
        <title>Whole genome shotgun sequence of Geobacillus caldoxylosilyticus NBRC 107762.</title>
        <authorList>
            <person name="Hosoyama A."/>
            <person name="Hosoyama Y."/>
            <person name="Katano-Makiyama Y."/>
            <person name="Tsuchikane K."/>
            <person name="Ohji S."/>
            <person name="Ichikawa N."/>
            <person name="Yamazoe A."/>
            <person name="Fujita N."/>
        </authorList>
    </citation>
    <scope>NUCLEOTIDE SEQUENCE [LARGE SCALE GENOMIC DNA]</scope>
    <source>
        <strain evidence="3 4">NBRC 107762</strain>
    </source>
</reference>
<dbReference type="OrthoDB" id="9807744at2"/>
<dbReference type="InterPro" id="IPR007349">
    <property type="entry name" value="DUF418"/>
</dbReference>
<keyword evidence="1" id="KW-1133">Transmembrane helix</keyword>
<dbReference type="InterPro" id="IPR052529">
    <property type="entry name" value="Bact_Transport_Assoc"/>
</dbReference>
<dbReference type="EMBL" id="BAWO01000022">
    <property type="protein sequence ID" value="GAJ39573.1"/>
    <property type="molecule type" value="Genomic_DNA"/>
</dbReference>
<name>A0A023DEC0_9BACL</name>
<feature type="transmembrane region" description="Helical" evidence="1">
    <location>
        <begin position="53"/>
        <end position="79"/>
    </location>
</feature>
<organism evidence="3 4">
    <name type="scientific">Parageobacillus caldoxylosilyticus NBRC 107762</name>
    <dbReference type="NCBI Taxonomy" id="1220594"/>
    <lineage>
        <taxon>Bacteria</taxon>
        <taxon>Bacillati</taxon>
        <taxon>Bacillota</taxon>
        <taxon>Bacilli</taxon>
        <taxon>Bacillales</taxon>
        <taxon>Anoxybacillaceae</taxon>
        <taxon>Saccharococcus</taxon>
    </lineage>
</organism>